<evidence type="ECO:0000313" key="4">
    <source>
        <dbReference type="EMBL" id="SDQ03251.1"/>
    </source>
</evidence>
<dbReference type="CDD" id="cd12797">
    <property type="entry name" value="M23_peptidase"/>
    <property type="match status" value="1"/>
</dbReference>
<dbReference type="SUPFAM" id="SSF51261">
    <property type="entry name" value="Duplicated hybrid motif"/>
    <property type="match status" value="1"/>
</dbReference>
<evidence type="ECO:0000259" key="3">
    <source>
        <dbReference type="Pfam" id="PF01551"/>
    </source>
</evidence>
<keyword evidence="5" id="KW-1185">Reference proteome</keyword>
<accession>A0A1H0XK80</accession>
<name>A0A1H0XK80_9MICC</name>
<dbReference type="InterPro" id="IPR016047">
    <property type="entry name" value="M23ase_b-sheet_dom"/>
</dbReference>
<dbReference type="InterPro" id="IPR050570">
    <property type="entry name" value="Cell_wall_metabolism_enzyme"/>
</dbReference>
<dbReference type="GO" id="GO:0004222">
    <property type="term" value="F:metalloendopeptidase activity"/>
    <property type="evidence" value="ECO:0007669"/>
    <property type="project" value="TreeGrafter"/>
</dbReference>
<dbReference type="Gene3D" id="2.70.70.10">
    <property type="entry name" value="Glucose Permease (Domain IIA)"/>
    <property type="match status" value="1"/>
</dbReference>
<dbReference type="Proteomes" id="UP000181917">
    <property type="component" value="Unassembled WGS sequence"/>
</dbReference>
<organism evidence="4 5">
    <name type="scientific">Crystallibacter crystallopoietes</name>
    <dbReference type="NCBI Taxonomy" id="37928"/>
    <lineage>
        <taxon>Bacteria</taxon>
        <taxon>Bacillati</taxon>
        <taxon>Actinomycetota</taxon>
        <taxon>Actinomycetes</taxon>
        <taxon>Micrococcales</taxon>
        <taxon>Micrococcaceae</taxon>
        <taxon>Crystallibacter</taxon>
    </lineage>
</organism>
<feature type="compositionally biased region" description="Basic residues" evidence="2">
    <location>
        <begin position="1"/>
        <end position="13"/>
    </location>
</feature>
<sequence length="274" mass="27597">MTMHAPRRGRRRATPLATVPRRDRPQTGRRRAAHPSGSPHKVKQTAVLATVAIGMLTAAALPLPQTDPPGAATAEGGPGSATGRVWASAEAELDFGRSGLSSKAAPREPAEDFSAASPGVPPEAAAAGEEKPEPQQQAPGAAGQASGLNAPLAQMTVSSPFGFRTNPMTGAGGDFHNGTDLSSGCETPVMAAGSGVVSEASSSASGYGNRIVIDHGGGLKTTYNHLGSMAMQTGQAVAAGERIAGVGTTGNSTGCHLHFEVLVDGETVDSSSWL</sequence>
<gene>
    <name evidence="4" type="ORF">SAMN04489742_0051</name>
</gene>
<dbReference type="PANTHER" id="PTHR21666:SF289">
    <property type="entry name" value="L-ALA--D-GLU ENDOPEPTIDASE"/>
    <property type="match status" value="1"/>
</dbReference>
<feature type="region of interest" description="Disordered" evidence="2">
    <location>
        <begin position="1"/>
        <end position="45"/>
    </location>
</feature>
<protein>
    <submittedName>
        <fullName evidence="4">Murein DD-endopeptidase MepM and murein hydrolase activator NlpD, contain LysM domain</fullName>
    </submittedName>
</protein>
<evidence type="ECO:0000256" key="1">
    <source>
        <dbReference type="ARBA" id="ARBA00022729"/>
    </source>
</evidence>
<proteinExistence type="predicted"/>
<evidence type="ECO:0000313" key="5">
    <source>
        <dbReference type="Proteomes" id="UP000181917"/>
    </source>
</evidence>
<dbReference type="PANTHER" id="PTHR21666">
    <property type="entry name" value="PEPTIDASE-RELATED"/>
    <property type="match status" value="1"/>
</dbReference>
<keyword evidence="1" id="KW-0732">Signal</keyword>
<dbReference type="Pfam" id="PF01551">
    <property type="entry name" value="Peptidase_M23"/>
    <property type="match status" value="1"/>
</dbReference>
<feature type="region of interest" description="Disordered" evidence="2">
    <location>
        <begin position="99"/>
        <end position="146"/>
    </location>
</feature>
<dbReference type="AlphaFoldDB" id="A0A1H0XK80"/>
<dbReference type="OrthoDB" id="1099523at2"/>
<feature type="compositionally biased region" description="Low complexity" evidence="2">
    <location>
        <begin position="115"/>
        <end position="127"/>
    </location>
</feature>
<dbReference type="STRING" id="37928.SAMN04489742_0051"/>
<keyword evidence="4" id="KW-0378">Hydrolase</keyword>
<dbReference type="InterPro" id="IPR011055">
    <property type="entry name" value="Dup_hybrid_motif"/>
</dbReference>
<dbReference type="EMBL" id="FNKH01000001">
    <property type="protein sequence ID" value="SDQ03251.1"/>
    <property type="molecule type" value="Genomic_DNA"/>
</dbReference>
<evidence type="ECO:0000256" key="2">
    <source>
        <dbReference type="SAM" id="MobiDB-lite"/>
    </source>
</evidence>
<feature type="domain" description="M23ase beta-sheet core" evidence="3">
    <location>
        <begin position="175"/>
        <end position="269"/>
    </location>
</feature>
<feature type="compositionally biased region" description="Low complexity" evidence="2">
    <location>
        <begin position="134"/>
        <end position="145"/>
    </location>
</feature>
<reference evidence="4 5" key="1">
    <citation type="submission" date="2016-10" db="EMBL/GenBank/DDBJ databases">
        <authorList>
            <person name="de Groot N.N."/>
        </authorList>
    </citation>
    <scope>NUCLEOTIDE SEQUENCE [LARGE SCALE GENOMIC DNA]</scope>
    <source>
        <strain evidence="4 5">DSM 20117</strain>
    </source>
</reference>